<dbReference type="GO" id="GO:0050897">
    <property type="term" value="F:cobalt ion binding"/>
    <property type="evidence" value="ECO:0007669"/>
    <property type="project" value="TreeGrafter"/>
</dbReference>
<dbReference type="OrthoDB" id="28779at2157"/>
<evidence type="ECO:0000256" key="2">
    <source>
        <dbReference type="ARBA" id="ARBA00009765"/>
    </source>
</evidence>
<keyword evidence="6 8" id="KW-1133">Transmembrane helix</keyword>
<keyword evidence="7 8" id="KW-0472">Membrane</keyword>
<comment type="similarity">
    <text evidence="2 8">Belongs to the CorA metal ion transporter (MIT) (TC 1.A.35) family.</text>
</comment>
<dbReference type="AlphaFoldDB" id="A0A1H8NHI6"/>
<evidence type="ECO:0000256" key="5">
    <source>
        <dbReference type="ARBA" id="ARBA00022692"/>
    </source>
</evidence>
<keyword evidence="3 8" id="KW-0813">Transport</keyword>
<evidence type="ECO:0000256" key="3">
    <source>
        <dbReference type="ARBA" id="ARBA00022448"/>
    </source>
</evidence>
<evidence type="ECO:0000256" key="7">
    <source>
        <dbReference type="ARBA" id="ARBA00023136"/>
    </source>
</evidence>
<dbReference type="Gene3D" id="1.20.58.340">
    <property type="entry name" value="Magnesium transport protein CorA, transmembrane region"/>
    <property type="match status" value="2"/>
</dbReference>
<reference evidence="10" key="1">
    <citation type="submission" date="2016-10" db="EMBL/GenBank/DDBJ databases">
        <authorList>
            <person name="Varghese N."/>
            <person name="Submissions S."/>
        </authorList>
    </citation>
    <scope>NUCLEOTIDE SEQUENCE [LARGE SCALE GENOMIC DNA]</scope>
    <source>
        <strain evidence="10">CGMCC 1.10121</strain>
    </source>
</reference>
<keyword evidence="8" id="KW-0406">Ion transport</keyword>
<sequence length="328" mass="37648">MSLHAMVYTSDGVERYDDVDAALGAPGETWVHADDAEPAEMRTLRDRFGIHQLAVEDVRNEQTRPKTEEYQTHTFVLLKTAHLSQRDDIAFHKEVRTNPVGFFVGEEWLVTMSTVDVDVVSPAASRWTNDGRRFANRGTDFLAYRIMDTVVDEYFDVLDEIEDDIEAIEERVLEEPDPELLEELNAVRRDLLAFRKVAWPAREAIAYLSRGDIPQVAERNEKYFRDVYDHLVQVVDLIETYRDLTGGSRDIYLNTVSQSTNEVMKTLTVVATIFIPLTFVVGVYGMNFADTPYAMPELYWTFGYPATMLGMGMLAGLLLVHFRRQEWI</sequence>
<dbReference type="InterPro" id="IPR002523">
    <property type="entry name" value="MgTranspt_CorA/ZnTranspt_ZntB"/>
</dbReference>
<gene>
    <name evidence="8" type="primary">corA</name>
    <name evidence="9" type="ORF">SAMN04487948_101554</name>
</gene>
<evidence type="ECO:0000313" key="10">
    <source>
        <dbReference type="Proteomes" id="UP000199126"/>
    </source>
</evidence>
<keyword evidence="8" id="KW-0460">Magnesium</keyword>
<keyword evidence="5 8" id="KW-0812">Transmembrane</keyword>
<proteinExistence type="inferred from homology"/>
<keyword evidence="4 8" id="KW-1003">Cell membrane</keyword>
<dbReference type="PANTHER" id="PTHR46494">
    <property type="entry name" value="CORA FAMILY METAL ION TRANSPORTER (EUROFUNG)"/>
    <property type="match status" value="1"/>
</dbReference>
<dbReference type="InterPro" id="IPR004488">
    <property type="entry name" value="Mg/Co-transport_prot_CorA"/>
</dbReference>
<evidence type="ECO:0000256" key="8">
    <source>
        <dbReference type="RuleBase" id="RU362010"/>
    </source>
</evidence>
<accession>A0A1H8NHI6</accession>
<dbReference type="InterPro" id="IPR045861">
    <property type="entry name" value="CorA_cytoplasmic_dom"/>
</dbReference>
<dbReference type="SUPFAM" id="SSF143865">
    <property type="entry name" value="CorA soluble domain-like"/>
    <property type="match status" value="1"/>
</dbReference>
<dbReference type="PANTHER" id="PTHR46494:SF1">
    <property type="entry name" value="CORA FAMILY METAL ION TRANSPORTER (EUROFUNG)"/>
    <property type="match status" value="1"/>
</dbReference>
<dbReference type="Pfam" id="PF01544">
    <property type="entry name" value="CorA"/>
    <property type="match status" value="1"/>
</dbReference>
<feature type="transmembrane region" description="Helical" evidence="8">
    <location>
        <begin position="298"/>
        <end position="320"/>
    </location>
</feature>
<dbReference type="RefSeq" id="WP_170864691.1">
    <property type="nucleotide sequence ID" value="NZ_FODV01000001.1"/>
</dbReference>
<protein>
    <recommendedName>
        <fullName evidence="8">Magnesium transport protein CorA</fullName>
    </recommendedName>
</protein>
<dbReference type="GO" id="GO:0015095">
    <property type="term" value="F:magnesium ion transmembrane transporter activity"/>
    <property type="evidence" value="ECO:0007669"/>
    <property type="project" value="UniProtKB-UniRule"/>
</dbReference>
<dbReference type="GO" id="GO:0005886">
    <property type="term" value="C:plasma membrane"/>
    <property type="evidence" value="ECO:0007669"/>
    <property type="project" value="UniProtKB-SubCell"/>
</dbReference>
<dbReference type="InterPro" id="IPR045863">
    <property type="entry name" value="CorA_TM1_TM2"/>
</dbReference>
<feature type="transmembrane region" description="Helical" evidence="8">
    <location>
        <begin position="267"/>
        <end position="286"/>
    </location>
</feature>
<dbReference type="Proteomes" id="UP000199126">
    <property type="component" value="Unassembled WGS sequence"/>
</dbReference>
<dbReference type="CDD" id="cd12828">
    <property type="entry name" value="TmCorA-like_1"/>
    <property type="match status" value="1"/>
</dbReference>
<evidence type="ECO:0000313" key="9">
    <source>
        <dbReference type="EMBL" id="SEO29002.1"/>
    </source>
</evidence>
<evidence type="ECO:0000256" key="4">
    <source>
        <dbReference type="ARBA" id="ARBA00022475"/>
    </source>
</evidence>
<dbReference type="GO" id="GO:0000287">
    <property type="term" value="F:magnesium ion binding"/>
    <property type="evidence" value="ECO:0007669"/>
    <property type="project" value="TreeGrafter"/>
</dbReference>
<dbReference type="SUPFAM" id="SSF144083">
    <property type="entry name" value="Magnesium transport protein CorA, transmembrane region"/>
    <property type="match status" value="1"/>
</dbReference>
<name>A0A1H8NHI6_9EURY</name>
<evidence type="ECO:0000256" key="6">
    <source>
        <dbReference type="ARBA" id="ARBA00022989"/>
    </source>
</evidence>
<keyword evidence="10" id="KW-1185">Reference proteome</keyword>
<dbReference type="Gene3D" id="3.30.460.20">
    <property type="entry name" value="CorA soluble domain-like"/>
    <property type="match status" value="1"/>
</dbReference>
<dbReference type="FunFam" id="1.20.58.340:FF:000012">
    <property type="entry name" value="Magnesium transport protein CorA"/>
    <property type="match status" value="1"/>
</dbReference>
<comment type="subcellular location">
    <subcellularLocation>
        <location evidence="1">Cell membrane</location>
        <topology evidence="1">Multi-pass membrane protein</topology>
    </subcellularLocation>
    <subcellularLocation>
        <location evidence="8">Membrane</location>
        <topology evidence="8">Multi-pass membrane protein</topology>
    </subcellularLocation>
</comment>
<evidence type="ECO:0000256" key="1">
    <source>
        <dbReference type="ARBA" id="ARBA00004651"/>
    </source>
</evidence>
<dbReference type="NCBIfam" id="TIGR00383">
    <property type="entry name" value="corA"/>
    <property type="match status" value="1"/>
</dbReference>
<organism evidence="9 10">
    <name type="scientific">Halogranum amylolyticum</name>
    <dbReference type="NCBI Taxonomy" id="660520"/>
    <lineage>
        <taxon>Archaea</taxon>
        <taxon>Methanobacteriati</taxon>
        <taxon>Methanobacteriota</taxon>
        <taxon>Stenosarchaea group</taxon>
        <taxon>Halobacteria</taxon>
        <taxon>Halobacteriales</taxon>
        <taxon>Haloferacaceae</taxon>
    </lineage>
</organism>
<dbReference type="GO" id="GO:0015087">
    <property type="term" value="F:cobalt ion transmembrane transporter activity"/>
    <property type="evidence" value="ECO:0007669"/>
    <property type="project" value="UniProtKB-UniRule"/>
</dbReference>
<comment type="function">
    <text evidence="8">Mediates influx of magnesium ions.</text>
</comment>
<dbReference type="EMBL" id="FODV01000001">
    <property type="protein sequence ID" value="SEO29002.1"/>
    <property type="molecule type" value="Genomic_DNA"/>
</dbReference>